<dbReference type="EMBL" id="BAAAQK010000001">
    <property type="protein sequence ID" value="GAA1827724.1"/>
    <property type="molecule type" value="Genomic_DNA"/>
</dbReference>
<evidence type="ECO:0000259" key="1">
    <source>
        <dbReference type="Pfam" id="PF12680"/>
    </source>
</evidence>
<feature type="domain" description="SnoaL-like" evidence="1">
    <location>
        <begin position="7"/>
        <end position="108"/>
    </location>
</feature>
<gene>
    <name evidence="2" type="ORF">GCM10009836_01800</name>
</gene>
<dbReference type="InterPro" id="IPR032710">
    <property type="entry name" value="NTF2-like_dom_sf"/>
</dbReference>
<dbReference type="Pfam" id="PF12680">
    <property type="entry name" value="SnoaL_2"/>
    <property type="match status" value="1"/>
</dbReference>
<organism evidence="2 3">
    <name type="scientific">Pseudonocardia ailaonensis</name>
    <dbReference type="NCBI Taxonomy" id="367279"/>
    <lineage>
        <taxon>Bacteria</taxon>
        <taxon>Bacillati</taxon>
        <taxon>Actinomycetota</taxon>
        <taxon>Actinomycetes</taxon>
        <taxon>Pseudonocardiales</taxon>
        <taxon>Pseudonocardiaceae</taxon>
        <taxon>Pseudonocardia</taxon>
    </lineage>
</organism>
<dbReference type="SUPFAM" id="SSF54427">
    <property type="entry name" value="NTF2-like"/>
    <property type="match status" value="1"/>
</dbReference>
<accession>A0ABN2MI05</accession>
<proteinExistence type="predicted"/>
<name>A0ABN2MI05_9PSEU</name>
<keyword evidence="3" id="KW-1185">Reference proteome</keyword>
<protein>
    <recommendedName>
        <fullName evidence="1">SnoaL-like domain-containing protein</fullName>
    </recommendedName>
</protein>
<comment type="caution">
    <text evidence="2">The sequence shown here is derived from an EMBL/GenBank/DDBJ whole genome shotgun (WGS) entry which is preliminary data.</text>
</comment>
<dbReference type="Gene3D" id="3.10.450.50">
    <property type="match status" value="1"/>
</dbReference>
<dbReference type="Proteomes" id="UP001500449">
    <property type="component" value="Unassembled WGS sequence"/>
</dbReference>
<reference evidence="2 3" key="1">
    <citation type="journal article" date="2019" name="Int. J. Syst. Evol. Microbiol.">
        <title>The Global Catalogue of Microorganisms (GCM) 10K type strain sequencing project: providing services to taxonomists for standard genome sequencing and annotation.</title>
        <authorList>
            <consortium name="The Broad Institute Genomics Platform"/>
            <consortium name="The Broad Institute Genome Sequencing Center for Infectious Disease"/>
            <person name="Wu L."/>
            <person name="Ma J."/>
        </authorList>
    </citation>
    <scope>NUCLEOTIDE SEQUENCE [LARGE SCALE GENOMIC DNA]</scope>
    <source>
        <strain evidence="2 3">JCM 16009</strain>
    </source>
</reference>
<dbReference type="InterPro" id="IPR037401">
    <property type="entry name" value="SnoaL-like"/>
</dbReference>
<sequence>MNGPDVIRQFLDALRAHDWPKFADAISDERFVRVGPYIDTLESKDEYVEFLREIMPQIPGYEMELERISAIGPDRYLVEMAENVVVDGVPTPGPQANIFELDGTGKICGVSIFKKSPAAKPTLPGIDVRHRGAGADATA</sequence>
<dbReference type="RefSeq" id="WP_344411554.1">
    <property type="nucleotide sequence ID" value="NZ_BAAAQK010000001.1"/>
</dbReference>
<evidence type="ECO:0000313" key="2">
    <source>
        <dbReference type="EMBL" id="GAA1827724.1"/>
    </source>
</evidence>
<evidence type="ECO:0000313" key="3">
    <source>
        <dbReference type="Proteomes" id="UP001500449"/>
    </source>
</evidence>